<dbReference type="OrthoDB" id="9615015at2759"/>
<dbReference type="SUPFAM" id="SSF81321">
    <property type="entry name" value="Family A G protein-coupled receptor-like"/>
    <property type="match status" value="1"/>
</dbReference>
<name>A0A672YCT7_9TELE</name>
<dbReference type="GeneID" id="115432633"/>
<keyword evidence="3" id="KW-0716">Sensory transduction</keyword>
<dbReference type="GO" id="GO:0005886">
    <property type="term" value="C:plasma membrane"/>
    <property type="evidence" value="ECO:0007669"/>
    <property type="project" value="UniProtKB-SubCell"/>
</dbReference>
<feature type="transmembrane region" description="Helical" evidence="13">
    <location>
        <begin position="197"/>
        <end position="219"/>
    </location>
</feature>
<evidence type="ECO:0000256" key="13">
    <source>
        <dbReference type="SAM" id="Phobius"/>
    </source>
</evidence>
<keyword evidence="16" id="KW-1185">Reference proteome</keyword>
<dbReference type="InParanoid" id="A0A672YCT7"/>
<evidence type="ECO:0000259" key="14">
    <source>
        <dbReference type="PROSITE" id="PS50262"/>
    </source>
</evidence>
<dbReference type="GO" id="GO:0004984">
    <property type="term" value="F:olfactory receptor activity"/>
    <property type="evidence" value="ECO:0007669"/>
    <property type="project" value="InterPro"/>
</dbReference>
<keyword evidence="9" id="KW-1015">Disulfide bond</keyword>
<evidence type="ECO:0000256" key="8">
    <source>
        <dbReference type="ARBA" id="ARBA00023136"/>
    </source>
</evidence>
<keyword evidence="5" id="KW-0552">Olfaction</keyword>
<dbReference type="RefSeq" id="XP_030009400.1">
    <property type="nucleotide sequence ID" value="XM_030153540.1"/>
</dbReference>
<keyword evidence="8 13" id="KW-0472">Membrane</keyword>
<evidence type="ECO:0000256" key="6">
    <source>
        <dbReference type="ARBA" id="ARBA00022989"/>
    </source>
</evidence>
<reference evidence="15" key="3">
    <citation type="submission" date="2025-09" db="UniProtKB">
        <authorList>
            <consortium name="Ensembl"/>
        </authorList>
    </citation>
    <scope>IDENTIFICATION</scope>
</reference>
<keyword evidence="2" id="KW-1003">Cell membrane</keyword>
<reference evidence="15" key="1">
    <citation type="submission" date="2019-06" db="EMBL/GenBank/DDBJ databases">
        <authorList>
            <consortium name="Wellcome Sanger Institute Data Sharing"/>
        </authorList>
    </citation>
    <scope>NUCLEOTIDE SEQUENCE [LARGE SCALE GENOMIC DNA]</scope>
</reference>
<dbReference type="GO" id="GO:0005549">
    <property type="term" value="F:odorant binding"/>
    <property type="evidence" value="ECO:0007669"/>
    <property type="project" value="TreeGrafter"/>
</dbReference>
<protein>
    <submittedName>
        <fullName evidence="15">Olfactory receptor 8U1-like</fullName>
    </submittedName>
</protein>
<dbReference type="Pfam" id="PF13853">
    <property type="entry name" value="7tm_4"/>
    <property type="match status" value="1"/>
</dbReference>
<evidence type="ECO:0000256" key="2">
    <source>
        <dbReference type="ARBA" id="ARBA00022475"/>
    </source>
</evidence>
<evidence type="ECO:0000256" key="3">
    <source>
        <dbReference type="ARBA" id="ARBA00022606"/>
    </source>
</evidence>
<dbReference type="InterPro" id="IPR052921">
    <property type="entry name" value="GPCR1_Superfamily_Member"/>
</dbReference>
<dbReference type="PRINTS" id="PR00245">
    <property type="entry name" value="OLFACTORYR"/>
</dbReference>
<evidence type="ECO:0000313" key="16">
    <source>
        <dbReference type="Proteomes" id="UP000472271"/>
    </source>
</evidence>
<dbReference type="InterPro" id="IPR000725">
    <property type="entry name" value="Olfact_rcpt"/>
</dbReference>
<gene>
    <name evidence="15" type="primary">LOC115432633</name>
</gene>
<keyword evidence="12" id="KW-0807">Transducer</keyword>
<accession>A0A672YCT7</accession>
<dbReference type="AlphaFoldDB" id="A0A672YCT7"/>
<feature type="transmembrane region" description="Helical" evidence="13">
    <location>
        <begin position="26"/>
        <end position="49"/>
    </location>
</feature>
<dbReference type="Ensembl" id="ENSSORT00005001587.1">
    <property type="protein sequence ID" value="ENSSORP00005001540.1"/>
    <property type="gene ID" value="ENSSORG00005000963.1"/>
</dbReference>
<dbReference type="FunFam" id="1.20.1070.10:FF:000024">
    <property type="entry name" value="Olfactory receptor"/>
    <property type="match status" value="1"/>
</dbReference>
<reference evidence="15" key="2">
    <citation type="submission" date="2025-08" db="UniProtKB">
        <authorList>
            <consortium name="Ensembl"/>
        </authorList>
    </citation>
    <scope>IDENTIFICATION</scope>
</reference>
<feature type="transmembrane region" description="Helical" evidence="13">
    <location>
        <begin position="61"/>
        <end position="81"/>
    </location>
</feature>
<evidence type="ECO:0000256" key="5">
    <source>
        <dbReference type="ARBA" id="ARBA00022725"/>
    </source>
</evidence>
<feature type="transmembrane region" description="Helical" evidence="13">
    <location>
        <begin position="142"/>
        <end position="163"/>
    </location>
</feature>
<keyword evidence="7" id="KW-0297">G-protein coupled receptor</keyword>
<feature type="transmembrane region" description="Helical" evidence="13">
    <location>
        <begin position="93"/>
        <end position="121"/>
    </location>
</feature>
<evidence type="ECO:0000256" key="7">
    <source>
        <dbReference type="ARBA" id="ARBA00023040"/>
    </source>
</evidence>
<proteinExistence type="predicted"/>
<comment type="subcellular location">
    <subcellularLocation>
        <location evidence="1">Cell membrane</location>
        <topology evidence="1">Multi-pass membrane protein</topology>
    </subcellularLocation>
</comment>
<dbReference type="Gene3D" id="1.20.1070.10">
    <property type="entry name" value="Rhodopsin 7-helix transmembrane proteins"/>
    <property type="match status" value="1"/>
</dbReference>
<dbReference type="GO" id="GO:0004930">
    <property type="term" value="F:G protein-coupled receptor activity"/>
    <property type="evidence" value="ECO:0007669"/>
    <property type="project" value="UniProtKB-KW"/>
</dbReference>
<evidence type="ECO:0000256" key="9">
    <source>
        <dbReference type="ARBA" id="ARBA00023157"/>
    </source>
</evidence>
<dbReference type="InterPro" id="IPR017452">
    <property type="entry name" value="GPCR_Rhodpsn_7TM"/>
</dbReference>
<evidence type="ECO:0000313" key="15">
    <source>
        <dbReference type="Ensembl" id="ENSSORP00005001540.1"/>
    </source>
</evidence>
<feature type="transmembrane region" description="Helical" evidence="13">
    <location>
        <begin position="273"/>
        <end position="292"/>
    </location>
</feature>
<evidence type="ECO:0000256" key="11">
    <source>
        <dbReference type="ARBA" id="ARBA00023180"/>
    </source>
</evidence>
<dbReference type="Proteomes" id="UP000472271">
    <property type="component" value="Chromosome 14"/>
</dbReference>
<evidence type="ECO:0000256" key="12">
    <source>
        <dbReference type="ARBA" id="ARBA00023224"/>
    </source>
</evidence>
<keyword evidence="4 13" id="KW-0812">Transmembrane</keyword>
<dbReference type="FunCoup" id="A0A672YCT7">
    <property type="interactions" value="82"/>
</dbReference>
<organism evidence="15 16">
    <name type="scientific">Sphaeramia orbicularis</name>
    <name type="common">orbiculate cardinalfish</name>
    <dbReference type="NCBI Taxonomy" id="375764"/>
    <lineage>
        <taxon>Eukaryota</taxon>
        <taxon>Metazoa</taxon>
        <taxon>Chordata</taxon>
        <taxon>Craniata</taxon>
        <taxon>Vertebrata</taxon>
        <taxon>Euteleostomi</taxon>
        <taxon>Actinopterygii</taxon>
        <taxon>Neopterygii</taxon>
        <taxon>Teleostei</taxon>
        <taxon>Neoteleostei</taxon>
        <taxon>Acanthomorphata</taxon>
        <taxon>Gobiaria</taxon>
        <taxon>Kurtiformes</taxon>
        <taxon>Apogonoidei</taxon>
        <taxon>Apogonidae</taxon>
        <taxon>Apogoninae</taxon>
        <taxon>Sphaeramia</taxon>
    </lineage>
</organism>
<dbReference type="PROSITE" id="PS50262">
    <property type="entry name" value="G_PROTEIN_RECEP_F1_2"/>
    <property type="match status" value="1"/>
</dbReference>
<sequence length="315" mass="35466">MENLTLNEDLLILEGLKVTSQFKTPAFILLLLSFIFIIVSNMGLVVLIFRSRSLRQPMYLLFCNLVINDIFGAAIIIPHVLKDILILHSERHIHYINCVAQSFCVHFHGIASHTVLMVMAFDRYQAICNPLRYTSIMTNRMVVKLSVVAWGSAFVMVVIPTGLTVRLSRCRRIIPNLFCDNASLFNLSCENIFIDNIYSLAYTVLLLSSSIGSVTLTYLKIAAVCARSKSKSLNRKALQTCASHLALYVLLVALGFIVIILHRFPQFSDHRKIVTVMGHIIIPALNAVIYGVQIKEIRQTIKALFHIHKLALKGK</sequence>
<feature type="domain" description="G-protein coupled receptors family 1 profile" evidence="14">
    <location>
        <begin position="40"/>
        <end position="290"/>
    </location>
</feature>
<dbReference type="PANTHER" id="PTHR26451">
    <property type="entry name" value="G_PROTEIN_RECEP_F1_2 DOMAIN-CONTAINING PROTEIN"/>
    <property type="match status" value="1"/>
</dbReference>
<evidence type="ECO:0000256" key="4">
    <source>
        <dbReference type="ARBA" id="ARBA00022692"/>
    </source>
</evidence>
<keyword evidence="11" id="KW-0325">Glycoprotein</keyword>
<keyword evidence="10" id="KW-0675">Receptor</keyword>
<feature type="transmembrane region" description="Helical" evidence="13">
    <location>
        <begin position="240"/>
        <end position="261"/>
    </location>
</feature>
<evidence type="ECO:0000256" key="10">
    <source>
        <dbReference type="ARBA" id="ARBA00023170"/>
    </source>
</evidence>
<evidence type="ECO:0000256" key="1">
    <source>
        <dbReference type="ARBA" id="ARBA00004651"/>
    </source>
</evidence>
<keyword evidence="6 13" id="KW-1133">Transmembrane helix</keyword>
<dbReference type="PANTHER" id="PTHR26451:SF109">
    <property type="entry name" value="ODORANT RECEPTOR-RELATED"/>
    <property type="match status" value="1"/>
</dbReference>